<evidence type="ECO:0000256" key="1">
    <source>
        <dbReference type="ARBA" id="ARBA00008455"/>
    </source>
</evidence>
<dbReference type="SMART" id="SM00645">
    <property type="entry name" value="Pept_C1"/>
    <property type="match status" value="1"/>
</dbReference>
<dbReference type="Pfam" id="PF00112">
    <property type="entry name" value="Peptidase_C1"/>
    <property type="match status" value="1"/>
</dbReference>
<dbReference type="PANTHER" id="PTHR12411">
    <property type="entry name" value="CYSTEINE PROTEASE FAMILY C1-RELATED"/>
    <property type="match status" value="1"/>
</dbReference>
<dbReference type="InterPro" id="IPR013128">
    <property type="entry name" value="Peptidase_C1A"/>
</dbReference>
<comment type="caution">
    <text evidence="3">The sequence shown here is derived from an EMBL/GenBank/DDBJ whole genome shotgun (WGS) entry which is preliminary data.</text>
</comment>
<dbReference type="Proteomes" id="UP001210380">
    <property type="component" value="Unassembled WGS sequence"/>
</dbReference>
<dbReference type="Gene3D" id="3.90.70.10">
    <property type="entry name" value="Cysteine proteinases"/>
    <property type="match status" value="1"/>
</dbReference>
<evidence type="ECO:0000259" key="2">
    <source>
        <dbReference type="SMART" id="SM00645"/>
    </source>
</evidence>
<organism evidence="3 4">
    <name type="scientific">Saccharopolyspora oryzae</name>
    <dbReference type="NCBI Taxonomy" id="2997343"/>
    <lineage>
        <taxon>Bacteria</taxon>
        <taxon>Bacillati</taxon>
        <taxon>Actinomycetota</taxon>
        <taxon>Actinomycetes</taxon>
        <taxon>Pseudonocardiales</taxon>
        <taxon>Pseudonocardiaceae</taxon>
        <taxon>Saccharopolyspora</taxon>
    </lineage>
</organism>
<accession>A0ABT4UU82</accession>
<dbReference type="EMBL" id="JAQGLA010000007">
    <property type="protein sequence ID" value="MDA3625287.1"/>
    <property type="molecule type" value="Genomic_DNA"/>
</dbReference>
<dbReference type="InterPro" id="IPR000668">
    <property type="entry name" value="Peptidase_C1A_C"/>
</dbReference>
<feature type="domain" description="Peptidase C1A papain C-terminal" evidence="2">
    <location>
        <begin position="87"/>
        <end position="320"/>
    </location>
</feature>
<name>A0ABT4UU82_9PSEU</name>
<evidence type="ECO:0000313" key="4">
    <source>
        <dbReference type="Proteomes" id="UP001210380"/>
    </source>
</evidence>
<protein>
    <recommendedName>
        <fullName evidence="2">Peptidase C1A papain C-terminal domain-containing protein</fullName>
    </recommendedName>
</protein>
<proteinExistence type="inferred from homology"/>
<sequence>MRVIREVSGHDADVERAMQVPRTIVEQRTPFNVQVEFPDGEIVGTGWIPPMPDMRDYTPQTEPVRAASQTLNVPSPENPAGPISATVPPSVDLRQWCSPIENQLGLGSCTANAAAGIVEYFERRAFDNYIDASRLFIYKTTRDLLGWVGDTGAYIRTAMGALAMFGTPPEKYWPYTDAHQPGLDGARTFDDEPSAFVYEVAEHWEAMNYFSLDPLGLNVPPATVLSNLKAYIAAGIPAMFGFYGFPSFSKTTVKGGIPYPCEGEEAQWGHAIVAVGYDDAKTVDNAVCQTSTTGALLIRNSWGPAWGDGGYGWMPYEYVLNRLASDFWHLTSMRWLDTGRFGL</sequence>
<evidence type="ECO:0000313" key="3">
    <source>
        <dbReference type="EMBL" id="MDA3625287.1"/>
    </source>
</evidence>
<dbReference type="RefSeq" id="WP_270947864.1">
    <property type="nucleotide sequence ID" value="NZ_JAQGLA010000007.1"/>
</dbReference>
<dbReference type="InterPro" id="IPR038765">
    <property type="entry name" value="Papain-like_cys_pep_sf"/>
</dbReference>
<dbReference type="CDD" id="cd02619">
    <property type="entry name" value="Peptidase_C1"/>
    <property type="match status" value="1"/>
</dbReference>
<keyword evidence="4" id="KW-1185">Reference proteome</keyword>
<gene>
    <name evidence="3" type="ORF">OU415_07560</name>
</gene>
<reference evidence="3 4" key="1">
    <citation type="submission" date="2022-11" db="EMBL/GenBank/DDBJ databases">
        <title>Draft genome sequence of Saccharopolyspora sp. WRP15-2 isolated from rhizosphere soils of wild rice in Thailand.</title>
        <authorList>
            <person name="Duangmal K."/>
            <person name="Kammanee S."/>
            <person name="Muangham S."/>
        </authorList>
    </citation>
    <scope>NUCLEOTIDE SEQUENCE [LARGE SCALE GENOMIC DNA]</scope>
    <source>
        <strain evidence="3 4">WRP15-2</strain>
    </source>
</reference>
<comment type="similarity">
    <text evidence="1">Belongs to the peptidase C1 family.</text>
</comment>
<dbReference type="SUPFAM" id="SSF54001">
    <property type="entry name" value="Cysteine proteinases"/>
    <property type="match status" value="1"/>
</dbReference>